<dbReference type="PANTHER" id="PTHR33472:SF24">
    <property type="entry name" value="VEGETATIVE CELL WALL PROTEIN GP1-LIKE"/>
    <property type="match status" value="1"/>
</dbReference>
<organism evidence="2 3">
    <name type="scientific">Cinchona calisaya</name>
    <dbReference type="NCBI Taxonomy" id="153742"/>
    <lineage>
        <taxon>Eukaryota</taxon>
        <taxon>Viridiplantae</taxon>
        <taxon>Streptophyta</taxon>
        <taxon>Embryophyta</taxon>
        <taxon>Tracheophyta</taxon>
        <taxon>Spermatophyta</taxon>
        <taxon>Magnoliopsida</taxon>
        <taxon>eudicotyledons</taxon>
        <taxon>Gunneridae</taxon>
        <taxon>Pentapetalae</taxon>
        <taxon>asterids</taxon>
        <taxon>lamiids</taxon>
        <taxon>Gentianales</taxon>
        <taxon>Rubiaceae</taxon>
        <taxon>Cinchonoideae</taxon>
        <taxon>Cinchoneae</taxon>
        <taxon>Cinchona</taxon>
    </lineage>
</organism>
<gene>
    <name evidence="2" type="ORF">ACH5RR_027378</name>
</gene>
<feature type="compositionally biased region" description="Low complexity" evidence="1">
    <location>
        <begin position="30"/>
        <end position="96"/>
    </location>
</feature>
<evidence type="ECO:0000256" key="1">
    <source>
        <dbReference type="SAM" id="MobiDB-lite"/>
    </source>
</evidence>
<feature type="compositionally biased region" description="Basic and acidic residues" evidence="1">
    <location>
        <begin position="271"/>
        <end position="286"/>
    </location>
</feature>
<protein>
    <submittedName>
        <fullName evidence="2">Uncharacterized protein</fullName>
    </submittedName>
</protein>
<keyword evidence="3" id="KW-1185">Reference proteome</keyword>
<feature type="compositionally biased region" description="Low complexity" evidence="1">
    <location>
        <begin position="154"/>
        <end position="165"/>
    </location>
</feature>
<feature type="compositionally biased region" description="Polar residues" evidence="1">
    <location>
        <begin position="312"/>
        <end position="334"/>
    </location>
</feature>
<feature type="compositionally biased region" description="Acidic residues" evidence="1">
    <location>
        <begin position="488"/>
        <end position="500"/>
    </location>
</feature>
<feature type="compositionally biased region" description="Pro residues" evidence="1">
    <location>
        <begin position="16"/>
        <end position="29"/>
    </location>
</feature>
<feature type="compositionally biased region" description="Polar residues" evidence="1">
    <location>
        <begin position="140"/>
        <end position="153"/>
    </location>
</feature>
<sequence length="610" mass="66110">MADQRPALRFRLPWAPNAPPPRAAFPPRPAAQQPTTATPTTTPQTAAPLRPSITFAPPQTTPQTAGTQTPSQPSTTTNSSLTTITTRPTPTTTPQSAKIQNPVQLTTATTTPIPTAERPPFRFPGETSPQGPPPQSQTSRTESQPSSPSRATTQPQVPSQPESPSCAATQSRAPSSLHLHLMQLLNHELSPSFLASSPAGQTSSPPPPPSTTNQQEPTTAAVTQPTSSPETEQSRNEKNSQSSANSTEVVSPPSDKQEPKSGVSVSPFPEPHPKPDVVNDSQDRAPFETSIQPNEMTQQHSNDSGMTGAKVITTTDGPETPAVTQISNTTSNLNGKFELFPKELKTEETKEAKEVMQDNENNAQDGIRHKDPDFTGKQGRRLQTKDLPSIPFQSKAAQKPRNKTMVVDTHRKLANSNGEHIPLHKEIRDDISKLINKMAVGDSKHSIDGRKVSVITLAGENSGASMHVSSESSRRVGAVHIHRGYEMNLDDSAEATTDGEESFKGNSNNPKTKDDQASEAYVNSNVQRTINSIIFNSSITVRNPGVHLIHSNFPTESKKPSRKPEVLETRRAEFNMNPSQKLTYEPTVNRRCLRGLFLDSSDSDLDNTKP</sequence>
<feature type="compositionally biased region" description="Polar residues" evidence="1">
    <location>
        <begin position="239"/>
        <end position="249"/>
    </location>
</feature>
<dbReference type="Proteomes" id="UP001630127">
    <property type="component" value="Unassembled WGS sequence"/>
</dbReference>
<accession>A0ABD2Z754</accession>
<feature type="compositionally biased region" description="Polar residues" evidence="1">
    <location>
        <begin position="220"/>
        <end position="231"/>
    </location>
</feature>
<evidence type="ECO:0000313" key="2">
    <source>
        <dbReference type="EMBL" id="KAL3514661.1"/>
    </source>
</evidence>
<proteinExistence type="predicted"/>
<dbReference type="EMBL" id="JBJUIK010000011">
    <property type="protein sequence ID" value="KAL3514661.1"/>
    <property type="molecule type" value="Genomic_DNA"/>
</dbReference>
<feature type="compositionally biased region" description="Polar residues" evidence="1">
    <location>
        <begin position="289"/>
        <end position="305"/>
    </location>
</feature>
<feature type="region of interest" description="Disordered" evidence="1">
    <location>
        <begin position="1"/>
        <end position="387"/>
    </location>
</feature>
<feature type="compositionally biased region" description="Basic and acidic residues" evidence="1">
    <location>
        <begin position="339"/>
        <end position="356"/>
    </location>
</feature>
<feature type="region of interest" description="Disordered" evidence="1">
    <location>
        <begin position="487"/>
        <end position="517"/>
    </location>
</feature>
<evidence type="ECO:0000313" key="3">
    <source>
        <dbReference type="Proteomes" id="UP001630127"/>
    </source>
</evidence>
<dbReference type="AlphaFoldDB" id="A0ABD2Z754"/>
<comment type="caution">
    <text evidence="2">The sequence shown here is derived from an EMBL/GenBank/DDBJ whole genome shotgun (WGS) entry which is preliminary data.</text>
</comment>
<feature type="compositionally biased region" description="Low complexity" evidence="1">
    <location>
        <begin position="106"/>
        <end position="116"/>
    </location>
</feature>
<reference evidence="2 3" key="1">
    <citation type="submission" date="2024-11" db="EMBL/GenBank/DDBJ databases">
        <title>A near-complete genome assembly of Cinchona calisaya.</title>
        <authorList>
            <person name="Lian D.C."/>
            <person name="Zhao X.W."/>
            <person name="Wei L."/>
        </authorList>
    </citation>
    <scope>NUCLEOTIDE SEQUENCE [LARGE SCALE GENOMIC DNA]</scope>
    <source>
        <tissue evidence="2">Nenye</tissue>
    </source>
</reference>
<name>A0ABD2Z754_9GENT</name>
<dbReference type="PANTHER" id="PTHR33472">
    <property type="entry name" value="OS01G0106600 PROTEIN"/>
    <property type="match status" value="1"/>
</dbReference>